<dbReference type="Pfam" id="PF13640">
    <property type="entry name" value="2OG-FeII_Oxy_3"/>
    <property type="match status" value="1"/>
</dbReference>
<evidence type="ECO:0000256" key="6">
    <source>
        <dbReference type="SAM" id="Phobius"/>
    </source>
</evidence>
<proteinExistence type="predicted"/>
<comment type="cofactor">
    <cofactor evidence="1">
        <name>L-ascorbate</name>
        <dbReference type="ChEBI" id="CHEBI:38290"/>
    </cofactor>
</comment>
<evidence type="ECO:0000256" key="5">
    <source>
        <dbReference type="ARBA" id="ARBA00023004"/>
    </source>
</evidence>
<dbReference type="AlphaFoldDB" id="A0A6C0JPC7"/>
<reference evidence="8" key="1">
    <citation type="journal article" date="2020" name="Nature">
        <title>Giant virus diversity and host interactions through global metagenomics.</title>
        <authorList>
            <person name="Schulz F."/>
            <person name="Roux S."/>
            <person name="Paez-Espino D."/>
            <person name="Jungbluth S."/>
            <person name="Walsh D.A."/>
            <person name="Denef V.J."/>
            <person name="McMahon K.D."/>
            <person name="Konstantinidis K.T."/>
            <person name="Eloe-Fadrosh E.A."/>
            <person name="Kyrpides N.C."/>
            <person name="Woyke T."/>
        </authorList>
    </citation>
    <scope>NUCLEOTIDE SEQUENCE</scope>
    <source>
        <strain evidence="8">GVMAG-M-3300027747-57</strain>
    </source>
</reference>
<dbReference type="Gene3D" id="2.60.120.620">
    <property type="entry name" value="q2cbj1_9rhob like domain"/>
    <property type="match status" value="1"/>
</dbReference>
<dbReference type="GO" id="GO:0004656">
    <property type="term" value="F:procollagen-proline 4-dioxygenase activity"/>
    <property type="evidence" value="ECO:0007669"/>
    <property type="project" value="TreeGrafter"/>
</dbReference>
<keyword evidence="2" id="KW-0479">Metal-binding</keyword>
<keyword evidence="6" id="KW-1133">Transmembrane helix</keyword>
<dbReference type="PANTHER" id="PTHR10869">
    <property type="entry name" value="PROLYL 4-HYDROXYLASE ALPHA SUBUNIT"/>
    <property type="match status" value="1"/>
</dbReference>
<dbReference type="EMBL" id="MN740431">
    <property type="protein sequence ID" value="QHU06287.1"/>
    <property type="molecule type" value="Genomic_DNA"/>
</dbReference>
<keyword evidence="3" id="KW-0223">Dioxygenase</keyword>
<keyword evidence="6" id="KW-0472">Membrane</keyword>
<accession>A0A6C0JPC7</accession>
<dbReference type="InterPro" id="IPR006620">
    <property type="entry name" value="Pro_4_hyd_alph"/>
</dbReference>
<dbReference type="InterPro" id="IPR044862">
    <property type="entry name" value="Pro_4_hyd_alph_FE2OG_OXY"/>
</dbReference>
<protein>
    <recommendedName>
        <fullName evidence="7">Fe2OG dioxygenase domain-containing protein</fullName>
    </recommendedName>
</protein>
<name>A0A6C0JPC7_9ZZZZ</name>
<organism evidence="8">
    <name type="scientific">viral metagenome</name>
    <dbReference type="NCBI Taxonomy" id="1070528"/>
    <lineage>
        <taxon>unclassified sequences</taxon>
        <taxon>metagenomes</taxon>
        <taxon>organismal metagenomes</taxon>
    </lineage>
</organism>
<evidence type="ECO:0000256" key="1">
    <source>
        <dbReference type="ARBA" id="ARBA00001961"/>
    </source>
</evidence>
<keyword evidence="4" id="KW-0560">Oxidoreductase</keyword>
<evidence type="ECO:0000256" key="2">
    <source>
        <dbReference type="ARBA" id="ARBA00022723"/>
    </source>
</evidence>
<evidence type="ECO:0000256" key="3">
    <source>
        <dbReference type="ARBA" id="ARBA00022964"/>
    </source>
</evidence>
<feature type="transmembrane region" description="Helical" evidence="6">
    <location>
        <begin position="20"/>
        <end position="44"/>
    </location>
</feature>
<dbReference type="PROSITE" id="PS51471">
    <property type="entry name" value="FE2OG_OXY"/>
    <property type="match status" value="1"/>
</dbReference>
<dbReference type="GO" id="GO:0005506">
    <property type="term" value="F:iron ion binding"/>
    <property type="evidence" value="ECO:0007669"/>
    <property type="project" value="InterPro"/>
</dbReference>
<dbReference type="GO" id="GO:0031418">
    <property type="term" value="F:L-ascorbic acid binding"/>
    <property type="evidence" value="ECO:0007669"/>
    <property type="project" value="InterPro"/>
</dbReference>
<dbReference type="InterPro" id="IPR045054">
    <property type="entry name" value="P4HA-like"/>
</dbReference>
<dbReference type="PANTHER" id="PTHR10869:SF246">
    <property type="entry name" value="TRANSMEMBRANE PROLYL 4-HYDROXYLASE"/>
    <property type="match status" value="1"/>
</dbReference>
<sequence>MKNLELILHSSSKHNFLSKYIIMNFYYIFLSIILVIILFILLNYQHIKHVIERQGLADENSDYIYPEVIHHFISEKQNREILEYASNLFTPSVVGGGIKNEVDSNIRKSQTAWITKDNPIVKEIYEKICNKYNLKIENAEDMQVVKYEKDNFYREHHDSFPFYEPDFLSQGGHRILTTLIYLNDDFQGGETRFVTLDKNIKPIRNSAIIFHPLEKTNKRCHPKALHAGMPIKSGVKYVCNIWFRETPYKYEINTRSYEYLFNSCLLFIYRSCFI</sequence>
<evidence type="ECO:0000259" key="7">
    <source>
        <dbReference type="PROSITE" id="PS51471"/>
    </source>
</evidence>
<feature type="domain" description="Fe2OG dioxygenase" evidence="7">
    <location>
        <begin position="138"/>
        <end position="245"/>
    </location>
</feature>
<keyword evidence="6" id="KW-0812">Transmembrane</keyword>
<evidence type="ECO:0000256" key="4">
    <source>
        <dbReference type="ARBA" id="ARBA00023002"/>
    </source>
</evidence>
<evidence type="ECO:0000313" key="8">
    <source>
        <dbReference type="EMBL" id="QHU06287.1"/>
    </source>
</evidence>
<keyword evidence="5" id="KW-0408">Iron</keyword>
<dbReference type="InterPro" id="IPR005123">
    <property type="entry name" value="Oxoglu/Fe-dep_dioxygenase_dom"/>
</dbReference>
<dbReference type="GO" id="GO:0005783">
    <property type="term" value="C:endoplasmic reticulum"/>
    <property type="evidence" value="ECO:0007669"/>
    <property type="project" value="TreeGrafter"/>
</dbReference>
<dbReference type="SMART" id="SM00702">
    <property type="entry name" value="P4Hc"/>
    <property type="match status" value="1"/>
</dbReference>